<dbReference type="InParanoid" id="A0A2P5E7H9"/>
<name>A0A2P5E7H9_TREOI</name>
<dbReference type="Proteomes" id="UP000237000">
    <property type="component" value="Unassembled WGS sequence"/>
</dbReference>
<evidence type="ECO:0000313" key="1">
    <source>
        <dbReference type="EMBL" id="PON81450.1"/>
    </source>
</evidence>
<sequence length="164" mass="17859">MTVRHRAPRLPKVPVSLPPIRVLYVPSRFTPHALLPKDVPTLVTCVTRCRDQVGTPSLLIKPHLYLSDSSRGTKGVLMSIAPSSWQQARWQSTYDSFVARSLVGVAFSCGSIAPPTSFPLTAETLWLAALCATFSCGSITPPTSYSLTADVTSPDPTRVREKYS</sequence>
<reference evidence="2" key="1">
    <citation type="submission" date="2016-06" db="EMBL/GenBank/DDBJ databases">
        <title>Parallel loss of symbiosis genes in relatives of nitrogen-fixing non-legume Parasponia.</title>
        <authorList>
            <person name="Van Velzen R."/>
            <person name="Holmer R."/>
            <person name="Bu F."/>
            <person name="Rutten L."/>
            <person name="Van Zeijl A."/>
            <person name="Liu W."/>
            <person name="Santuari L."/>
            <person name="Cao Q."/>
            <person name="Sharma T."/>
            <person name="Shen D."/>
            <person name="Roswanjaya Y."/>
            <person name="Wardhani T."/>
            <person name="Kalhor M.S."/>
            <person name="Jansen J."/>
            <person name="Van den Hoogen J."/>
            <person name="Gungor B."/>
            <person name="Hartog M."/>
            <person name="Hontelez J."/>
            <person name="Verver J."/>
            <person name="Yang W.-C."/>
            <person name="Schijlen E."/>
            <person name="Repin R."/>
            <person name="Schilthuizen M."/>
            <person name="Schranz E."/>
            <person name="Heidstra R."/>
            <person name="Miyata K."/>
            <person name="Fedorova E."/>
            <person name="Kohlen W."/>
            <person name="Bisseling T."/>
            <person name="Smit S."/>
            <person name="Geurts R."/>
        </authorList>
    </citation>
    <scope>NUCLEOTIDE SEQUENCE [LARGE SCALE GENOMIC DNA]</scope>
    <source>
        <strain evidence="2">cv. RG33-2</strain>
    </source>
</reference>
<gene>
    <name evidence="1" type="ORF">TorRG33x02_228010</name>
</gene>
<organism evidence="1 2">
    <name type="scientific">Trema orientale</name>
    <name type="common">Charcoal tree</name>
    <name type="synonym">Celtis orientalis</name>
    <dbReference type="NCBI Taxonomy" id="63057"/>
    <lineage>
        <taxon>Eukaryota</taxon>
        <taxon>Viridiplantae</taxon>
        <taxon>Streptophyta</taxon>
        <taxon>Embryophyta</taxon>
        <taxon>Tracheophyta</taxon>
        <taxon>Spermatophyta</taxon>
        <taxon>Magnoliopsida</taxon>
        <taxon>eudicotyledons</taxon>
        <taxon>Gunneridae</taxon>
        <taxon>Pentapetalae</taxon>
        <taxon>rosids</taxon>
        <taxon>fabids</taxon>
        <taxon>Rosales</taxon>
        <taxon>Cannabaceae</taxon>
        <taxon>Trema</taxon>
    </lineage>
</organism>
<dbReference type="EMBL" id="JXTC01000217">
    <property type="protein sequence ID" value="PON81450.1"/>
    <property type="molecule type" value="Genomic_DNA"/>
</dbReference>
<accession>A0A2P5E7H9</accession>
<proteinExistence type="predicted"/>
<protein>
    <submittedName>
        <fullName evidence="1">Uncharacterized protein</fullName>
    </submittedName>
</protein>
<evidence type="ECO:0000313" key="2">
    <source>
        <dbReference type="Proteomes" id="UP000237000"/>
    </source>
</evidence>
<dbReference type="AlphaFoldDB" id="A0A2P5E7H9"/>
<keyword evidence="2" id="KW-1185">Reference proteome</keyword>
<comment type="caution">
    <text evidence="1">The sequence shown here is derived from an EMBL/GenBank/DDBJ whole genome shotgun (WGS) entry which is preliminary data.</text>
</comment>